<feature type="compositionally biased region" description="Low complexity" evidence="1">
    <location>
        <begin position="95"/>
        <end position="104"/>
    </location>
</feature>
<feature type="compositionally biased region" description="Pro residues" evidence="1">
    <location>
        <begin position="105"/>
        <end position="132"/>
    </location>
</feature>
<reference evidence="2 3" key="1">
    <citation type="journal article" date="2023" name="Commun. Biol.">
        <title>Genome analysis of Parmales, the sister group of diatoms, reveals the evolutionary specialization of diatoms from phago-mixotrophs to photoautotrophs.</title>
        <authorList>
            <person name="Ban H."/>
            <person name="Sato S."/>
            <person name="Yoshikawa S."/>
            <person name="Yamada K."/>
            <person name="Nakamura Y."/>
            <person name="Ichinomiya M."/>
            <person name="Sato N."/>
            <person name="Blanc-Mathieu R."/>
            <person name="Endo H."/>
            <person name="Kuwata A."/>
            <person name="Ogata H."/>
        </authorList>
    </citation>
    <scope>NUCLEOTIDE SEQUENCE [LARGE SCALE GENOMIC DNA]</scope>
</reference>
<evidence type="ECO:0000313" key="2">
    <source>
        <dbReference type="EMBL" id="GMI22367.1"/>
    </source>
</evidence>
<feature type="region of interest" description="Disordered" evidence="1">
    <location>
        <begin position="1"/>
        <end position="32"/>
    </location>
</feature>
<evidence type="ECO:0000256" key="1">
    <source>
        <dbReference type="SAM" id="MobiDB-lite"/>
    </source>
</evidence>
<gene>
    <name evidence="2" type="ORF">TeGR_g7453</name>
</gene>
<evidence type="ECO:0008006" key="4">
    <source>
        <dbReference type="Google" id="ProtNLM"/>
    </source>
</evidence>
<keyword evidence="3" id="KW-1185">Reference proteome</keyword>
<protein>
    <recommendedName>
        <fullName evidence="4">C2H2-type domain-containing protein</fullName>
    </recommendedName>
</protein>
<organism evidence="2 3">
    <name type="scientific">Tetraparma gracilis</name>
    <dbReference type="NCBI Taxonomy" id="2962635"/>
    <lineage>
        <taxon>Eukaryota</taxon>
        <taxon>Sar</taxon>
        <taxon>Stramenopiles</taxon>
        <taxon>Ochrophyta</taxon>
        <taxon>Bolidophyceae</taxon>
        <taxon>Parmales</taxon>
        <taxon>Triparmaceae</taxon>
        <taxon>Tetraparma</taxon>
    </lineage>
</organism>
<evidence type="ECO:0000313" key="3">
    <source>
        <dbReference type="Proteomes" id="UP001165060"/>
    </source>
</evidence>
<proteinExistence type="predicted"/>
<feature type="region of interest" description="Disordered" evidence="1">
    <location>
        <begin position="83"/>
        <end position="140"/>
    </location>
</feature>
<comment type="caution">
    <text evidence="2">The sequence shown here is derived from an EMBL/GenBank/DDBJ whole genome shotgun (WGS) entry which is preliminary data.</text>
</comment>
<dbReference type="Proteomes" id="UP001165060">
    <property type="component" value="Unassembled WGS sequence"/>
</dbReference>
<name>A0ABQ6M9S1_9STRA</name>
<dbReference type="EMBL" id="BRYB01001286">
    <property type="protein sequence ID" value="GMI22367.1"/>
    <property type="molecule type" value="Genomic_DNA"/>
</dbReference>
<accession>A0ABQ6M9S1</accession>
<sequence>MSESEESGAPVEPEQPEKEPAEEEPDMPAVGSTIVVKWGTKFLPSEVVEANVREVPDNAPKNSTRTVLGFVVSWEGIGEDSESFVPMTGGLEWRASPPAGAPAARGPPPPAVTPVEPRPPSPPGPRAPPPPSTWHACDTPGCAFRASTRAELAEHTESEHDYMDI</sequence>